<gene>
    <name evidence="1" type="ORF">WJX73_000884</name>
</gene>
<evidence type="ECO:0000313" key="1">
    <source>
        <dbReference type="EMBL" id="KAK9810957.1"/>
    </source>
</evidence>
<evidence type="ECO:0008006" key="3">
    <source>
        <dbReference type="Google" id="ProtNLM"/>
    </source>
</evidence>
<proteinExistence type="predicted"/>
<sequence length="214" mass="24090">MASSEPTDAVEQISRLAHLDICSDEARAWLEQTADVELHTSDSESIPAHGSSLIQWSKVLGECVTATVPTTSPDKHPQRIPIDLTMPVLVDMMRLLYSGDCPEQLRKLKSDQQRFREVMQAAHKYDAAQAPRRELEGLDDTNDTERLPYLQCLKKTEDTSRRWLPLSTPTISRRLAAWITWTASLARARRGCSKVPILRFAQTLAKALQLMGHS</sequence>
<name>A0AAW1PSM3_9CHLO</name>
<organism evidence="1 2">
    <name type="scientific">Symbiochloris irregularis</name>
    <dbReference type="NCBI Taxonomy" id="706552"/>
    <lineage>
        <taxon>Eukaryota</taxon>
        <taxon>Viridiplantae</taxon>
        <taxon>Chlorophyta</taxon>
        <taxon>core chlorophytes</taxon>
        <taxon>Trebouxiophyceae</taxon>
        <taxon>Trebouxiales</taxon>
        <taxon>Trebouxiaceae</taxon>
        <taxon>Symbiochloris</taxon>
    </lineage>
</organism>
<dbReference type="Gene3D" id="3.30.710.10">
    <property type="entry name" value="Potassium Channel Kv1.1, Chain A"/>
    <property type="match status" value="1"/>
</dbReference>
<dbReference type="AlphaFoldDB" id="A0AAW1PSM3"/>
<dbReference type="InterPro" id="IPR011333">
    <property type="entry name" value="SKP1/BTB/POZ_sf"/>
</dbReference>
<dbReference type="Proteomes" id="UP001465755">
    <property type="component" value="Unassembled WGS sequence"/>
</dbReference>
<keyword evidence="2" id="KW-1185">Reference proteome</keyword>
<protein>
    <recommendedName>
        <fullName evidence="3">BTB domain-containing protein</fullName>
    </recommendedName>
</protein>
<reference evidence="1 2" key="1">
    <citation type="journal article" date="2024" name="Nat. Commun.">
        <title>Phylogenomics reveals the evolutionary origins of lichenization in chlorophyte algae.</title>
        <authorList>
            <person name="Puginier C."/>
            <person name="Libourel C."/>
            <person name="Otte J."/>
            <person name="Skaloud P."/>
            <person name="Haon M."/>
            <person name="Grisel S."/>
            <person name="Petersen M."/>
            <person name="Berrin J.G."/>
            <person name="Delaux P.M."/>
            <person name="Dal Grande F."/>
            <person name="Keller J."/>
        </authorList>
    </citation>
    <scope>NUCLEOTIDE SEQUENCE [LARGE SCALE GENOMIC DNA]</scope>
    <source>
        <strain evidence="1 2">SAG 2036</strain>
    </source>
</reference>
<evidence type="ECO:0000313" key="2">
    <source>
        <dbReference type="Proteomes" id="UP001465755"/>
    </source>
</evidence>
<accession>A0AAW1PSM3</accession>
<comment type="caution">
    <text evidence="1">The sequence shown here is derived from an EMBL/GenBank/DDBJ whole genome shotgun (WGS) entry which is preliminary data.</text>
</comment>
<dbReference type="EMBL" id="JALJOQ010000012">
    <property type="protein sequence ID" value="KAK9810957.1"/>
    <property type="molecule type" value="Genomic_DNA"/>
</dbReference>